<sequence>RIQAQMEEDNLVRRVELLEIMMDRLYRKQEELSNLQKMDLVRKDSMDLVVQALAEKFGIRKSHKEEEWEEREEETPIANEK</sequence>
<accession>A0AA38LD01</accession>
<evidence type="ECO:0000313" key="2">
    <source>
        <dbReference type="Proteomes" id="UP000824469"/>
    </source>
</evidence>
<dbReference type="EMBL" id="JAHRHJ020000003">
    <property type="protein sequence ID" value="KAH9320718.1"/>
    <property type="molecule type" value="Genomic_DNA"/>
</dbReference>
<dbReference type="AlphaFoldDB" id="A0AA38LD01"/>
<organism evidence="1 2">
    <name type="scientific">Taxus chinensis</name>
    <name type="common">Chinese yew</name>
    <name type="synonym">Taxus wallichiana var. chinensis</name>
    <dbReference type="NCBI Taxonomy" id="29808"/>
    <lineage>
        <taxon>Eukaryota</taxon>
        <taxon>Viridiplantae</taxon>
        <taxon>Streptophyta</taxon>
        <taxon>Embryophyta</taxon>
        <taxon>Tracheophyta</taxon>
        <taxon>Spermatophyta</taxon>
        <taxon>Pinopsida</taxon>
        <taxon>Pinidae</taxon>
        <taxon>Conifers II</taxon>
        <taxon>Cupressales</taxon>
        <taxon>Taxaceae</taxon>
        <taxon>Taxus</taxon>
    </lineage>
</organism>
<reference evidence="1 2" key="1">
    <citation type="journal article" date="2021" name="Nat. Plants">
        <title>The Taxus genome provides insights into paclitaxel biosynthesis.</title>
        <authorList>
            <person name="Xiong X."/>
            <person name="Gou J."/>
            <person name="Liao Q."/>
            <person name="Li Y."/>
            <person name="Zhou Q."/>
            <person name="Bi G."/>
            <person name="Li C."/>
            <person name="Du R."/>
            <person name="Wang X."/>
            <person name="Sun T."/>
            <person name="Guo L."/>
            <person name="Liang H."/>
            <person name="Lu P."/>
            <person name="Wu Y."/>
            <person name="Zhang Z."/>
            <person name="Ro D.K."/>
            <person name="Shang Y."/>
            <person name="Huang S."/>
            <person name="Yan J."/>
        </authorList>
    </citation>
    <scope>NUCLEOTIDE SEQUENCE [LARGE SCALE GENOMIC DNA]</scope>
    <source>
        <strain evidence="1">Ta-2019</strain>
    </source>
</reference>
<protein>
    <submittedName>
        <fullName evidence="1">Uncharacterized protein</fullName>
    </submittedName>
</protein>
<proteinExistence type="predicted"/>
<feature type="non-terminal residue" evidence="1">
    <location>
        <position position="1"/>
    </location>
</feature>
<gene>
    <name evidence="1" type="ORF">KI387_015357</name>
</gene>
<name>A0AA38LD01_TAXCH</name>
<keyword evidence="2" id="KW-1185">Reference proteome</keyword>
<feature type="non-terminal residue" evidence="1">
    <location>
        <position position="81"/>
    </location>
</feature>
<dbReference type="Proteomes" id="UP000824469">
    <property type="component" value="Unassembled WGS sequence"/>
</dbReference>
<comment type="caution">
    <text evidence="1">The sequence shown here is derived from an EMBL/GenBank/DDBJ whole genome shotgun (WGS) entry which is preliminary data.</text>
</comment>
<evidence type="ECO:0000313" key="1">
    <source>
        <dbReference type="EMBL" id="KAH9320718.1"/>
    </source>
</evidence>